<accession>A0A087HCQ0</accession>
<protein>
    <submittedName>
        <fullName evidence="1">Uncharacterized protein</fullName>
    </submittedName>
</protein>
<evidence type="ECO:0000313" key="2">
    <source>
        <dbReference type="Proteomes" id="UP000029120"/>
    </source>
</evidence>
<dbReference type="Proteomes" id="UP000029120">
    <property type="component" value="Chromosome 3"/>
</dbReference>
<dbReference type="AlphaFoldDB" id="A0A087HCQ0"/>
<reference evidence="2" key="1">
    <citation type="journal article" date="2015" name="Nat. Plants">
        <title>Genome expansion of Arabis alpina linked with retrotransposition and reduced symmetric DNA methylation.</title>
        <authorList>
            <person name="Willing E.M."/>
            <person name="Rawat V."/>
            <person name="Mandakova T."/>
            <person name="Maumus F."/>
            <person name="James G.V."/>
            <person name="Nordstroem K.J."/>
            <person name="Becker C."/>
            <person name="Warthmann N."/>
            <person name="Chica C."/>
            <person name="Szarzynska B."/>
            <person name="Zytnicki M."/>
            <person name="Albani M.C."/>
            <person name="Kiefer C."/>
            <person name="Bergonzi S."/>
            <person name="Castaings L."/>
            <person name="Mateos J.L."/>
            <person name="Berns M.C."/>
            <person name="Bujdoso N."/>
            <person name="Piofczyk T."/>
            <person name="de Lorenzo L."/>
            <person name="Barrero-Sicilia C."/>
            <person name="Mateos I."/>
            <person name="Piednoel M."/>
            <person name="Hagmann J."/>
            <person name="Chen-Min-Tao R."/>
            <person name="Iglesias-Fernandez R."/>
            <person name="Schuster S.C."/>
            <person name="Alonso-Blanco C."/>
            <person name="Roudier F."/>
            <person name="Carbonero P."/>
            <person name="Paz-Ares J."/>
            <person name="Davis S.J."/>
            <person name="Pecinka A."/>
            <person name="Quesneville H."/>
            <person name="Colot V."/>
            <person name="Lysak M.A."/>
            <person name="Weigel D."/>
            <person name="Coupland G."/>
            <person name="Schneeberger K."/>
        </authorList>
    </citation>
    <scope>NUCLEOTIDE SEQUENCE [LARGE SCALE GENOMIC DNA]</scope>
    <source>
        <strain evidence="2">cv. Pajares</strain>
    </source>
</reference>
<proteinExistence type="predicted"/>
<sequence length="113" mass="12893">MSKGCLNFLNIICFWKKQRKQPKPVKAEDVVELVAPEFDEDVEPVAPEFDEERIISTGPFRPCSMQVDSDEGKLWVADSSSPLKDDFNKVKTFDIRGVTKTKENSIKQNCIQL</sequence>
<keyword evidence="2" id="KW-1185">Reference proteome</keyword>
<dbReference type="Gramene" id="KFK39902">
    <property type="protein sequence ID" value="KFK39902"/>
    <property type="gene ID" value="AALP_AA3G303700"/>
</dbReference>
<name>A0A087HCQ0_ARAAL</name>
<dbReference type="OrthoDB" id="1097233at2759"/>
<evidence type="ECO:0000313" key="1">
    <source>
        <dbReference type="EMBL" id="KFK39902.1"/>
    </source>
</evidence>
<dbReference type="OMA" id="FNIICFR"/>
<dbReference type="EMBL" id="CM002871">
    <property type="protein sequence ID" value="KFK39902.1"/>
    <property type="molecule type" value="Genomic_DNA"/>
</dbReference>
<gene>
    <name evidence="1" type="ordered locus">AALP_Aa3g303700</name>
</gene>
<organism evidence="1 2">
    <name type="scientific">Arabis alpina</name>
    <name type="common">Alpine rock-cress</name>
    <dbReference type="NCBI Taxonomy" id="50452"/>
    <lineage>
        <taxon>Eukaryota</taxon>
        <taxon>Viridiplantae</taxon>
        <taxon>Streptophyta</taxon>
        <taxon>Embryophyta</taxon>
        <taxon>Tracheophyta</taxon>
        <taxon>Spermatophyta</taxon>
        <taxon>Magnoliopsida</taxon>
        <taxon>eudicotyledons</taxon>
        <taxon>Gunneridae</taxon>
        <taxon>Pentapetalae</taxon>
        <taxon>rosids</taxon>
        <taxon>malvids</taxon>
        <taxon>Brassicales</taxon>
        <taxon>Brassicaceae</taxon>
        <taxon>Arabideae</taxon>
        <taxon>Arabis</taxon>
    </lineage>
</organism>